<dbReference type="InterPro" id="IPR014202">
    <property type="entry name" value="Spore_II_R"/>
</dbReference>
<evidence type="ECO:0000313" key="2">
    <source>
        <dbReference type="Proteomes" id="UP000217065"/>
    </source>
</evidence>
<dbReference type="Pfam" id="PF09551">
    <property type="entry name" value="Spore_II_R"/>
    <property type="match status" value="1"/>
</dbReference>
<reference evidence="1 2" key="1">
    <citation type="submission" date="2017-07" db="EMBL/GenBank/DDBJ databases">
        <title>Tetzosporium hominis gen.nov. sp.nov.</title>
        <authorList>
            <person name="Tetz G."/>
            <person name="Tetz V."/>
        </authorList>
    </citation>
    <scope>NUCLEOTIDE SEQUENCE [LARGE SCALE GENOMIC DNA]</scope>
    <source>
        <strain evidence="1 2">VT-49</strain>
    </source>
</reference>
<dbReference type="AlphaFoldDB" id="A0A264W278"/>
<proteinExistence type="predicted"/>
<comment type="caution">
    <text evidence="1">The sequence shown here is derived from an EMBL/GenBank/DDBJ whole genome shotgun (WGS) entry which is preliminary data.</text>
</comment>
<dbReference type="EMBL" id="NOKQ01000220">
    <property type="protein sequence ID" value="OZS77696.1"/>
    <property type="molecule type" value="Genomic_DNA"/>
</dbReference>
<evidence type="ECO:0000313" key="1">
    <source>
        <dbReference type="EMBL" id="OZS77696.1"/>
    </source>
</evidence>
<dbReference type="Proteomes" id="UP000217065">
    <property type="component" value="Unassembled WGS sequence"/>
</dbReference>
<gene>
    <name evidence="1" type="ORF">CF394_10830</name>
</gene>
<name>A0A264W278_9BACL</name>
<dbReference type="OrthoDB" id="9793324at2"/>
<organism evidence="1 2">
    <name type="scientific">Tetzosporium hominis</name>
    <dbReference type="NCBI Taxonomy" id="2020506"/>
    <lineage>
        <taxon>Bacteria</taxon>
        <taxon>Bacillati</taxon>
        <taxon>Bacillota</taxon>
        <taxon>Bacilli</taxon>
        <taxon>Bacillales</taxon>
        <taxon>Caryophanaceae</taxon>
        <taxon>Tetzosporium</taxon>
    </lineage>
</organism>
<sequence length="167" mass="19224">MLISKGGIGMTHFQKRLKQLDAVEQLLWLVLALMVVMLVAGGEHEGEERMRVKAANNSEQAQLEKMQFTQQLQVQEITLNQTEDALYPPKRIGFSVAPQGMYPSKDWQLEDGRGDNFWCILVKNSCYKEQDVEQPKSFFVMLWNKWFSTDDDDTHPQDGDKLTLQEG</sequence>
<keyword evidence="2" id="KW-1185">Reference proteome</keyword>
<protein>
    <submittedName>
        <fullName evidence="1">Uncharacterized protein</fullName>
    </submittedName>
</protein>
<accession>A0A264W278</accession>